<name>A0A553P2Q7_TIGCA</name>
<dbReference type="PANTHER" id="PTHR13593:SF103">
    <property type="entry name" value="RE10370P"/>
    <property type="match status" value="1"/>
</dbReference>
<keyword evidence="1" id="KW-0732">Signal</keyword>
<dbReference type="GO" id="GO:0008081">
    <property type="term" value="F:phosphoric diester hydrolase activity"/>
    <property type="evidence" value="ECO:0007669"/>
    <property type="project" value="InterPro"/>
</dbReference>
<dbReference type="PROSITE" id="PS50007">
    <property type="entry name" value="PIPLC_X_DOMAIN"/>
    <property type="match status" value="1"/>
</dbReference>
<dbReference type="Proteomes" id="UP000318571">
    <property type="component" value="Chromosome 7"/>
</dbReference>
<evidence type="ECO:0000256" key="1">
    <source>
        <dbReference type="SAM" id="SignalP"/>
    </source>
</evidence>
<proteinExistence type="predicted"/>
<evidence type="ECO:0000313" key="2">
    <source>
        <dbReference type="EMBL" id="TRY71930.1"/>
    </source>
</evidence>
<feature type="signal peptide" evidence="1">
    <location>
        <begin position="1"/>
        <end position="24"/>
    </location>
</feature>
<comment type="caution">
    <text evidence="2">The sequence shown here is derived from an EMBL/GenBank/DDBJ whole genome shotgun (WGS) entry which is preliminary data.</text>
</comment>
<dbReference type="GO" id="GO:0006629">
    <property type="term" value="P:lipid metabolic process"/>
    <property type="evidence" value="ECO:0007669"/>
    <property type="project" value="InterPro"/>
</dbReference>
<reference evidence="2 3" key="1">
    <citation type="journal article" date="2018" name="Nat. Ecol. Evol.">
        <title>Genomic signatures of mitonuclear coevolution across populations of Tigriopus californicus.</title>
        <authorList>
            <person name="Barreto F.S."/>
            <person name="Watson E.T."/>
            <person name="Lima T.G."/>
            <person name="Willett C.S."/>
            <person name="Edmands S."/>
            <person name="Li W."/>
            <person name="Burton R.S."/>
        </authorList>
    </citation>
    <scope>NUCLEOTIDE SEQUENCE [LARGE SCALE GENOMIC DNA]</scope>
    <source>
        <strain evidence="2 3">San Diego</strain>
    </source>
</reference>
<accession>A0A553P2Q7</accession>
<organism evidence="2 3">
    <name type="scientific">Tigriopus californicus</name>
    <name type="common">Marine copepod</name>
    <dbReference type="NCBI Taxonomy" id="6832"/>
    <lineage>
        <taxon>Eukaryota</taxon>
        <taxon>Metazoa</taxon>
        <taxon>Ecdysozoa</taxon>
        <taxon>Arthropoda</taxon>
        <taxon>Crustacea</taxon>
        <taxon>Multicrustacea</taxon>
        <taxon>Hexanauplia</taxon>
        <taxon>Copepoda</taxon>
        <taxon>Harpacticoida</taxon>
        <taxon>Harpacticidae</taxon>
        <taxon>Tigriopus</taxon>
    </lineage>
</organism>
<dbReference type="EMBL" id="VCGU01000008">
    <property type="protein sequence ID" value="TRY71930.1"/>
    <property type="molecule type" value="Genomic_DNA"/>
</dbReference>
<dbReference type="Gene3D" id="3.20.20.190">
    <property type="entry name" value="Phosphatidylinositol (PI) phosphodiesterase"/>
    <property type="match status" value="1"/>
</dbReference>
<dbReference type="PANTHER" id="PTHR13593">
    <property type="match status" value="1"/>
</dbReference>
<sequence length="325" mass="37556">MWTSLIPVGFVFQFLICSAHLKDAQDIRTKRSTTECARDALSNSSKEFFVFLTINAVESNSLFGGHDSRKIELNWTPKSGGESTDWIGLFRSDPEIRLREPLVRVPVTRHNGYYKTGYRFPQHPMLGLNSPMGTCLFGYWIGYIRGNETLKSNCLRMRPSWMWDEREVINDIPIHALMIPGSHNSGSYKILGEGSTFNILDRYSINQAEDVWNQLLYGIRYLDIRVGYYPHTPEKFWIVHNFVQVNPLYVVLQDVRKFLQSTKEILIVDFHRFPSGFQDGVAHGKLLRYLDGELGDFMAGDWLGRDVTPRNLWKLKQDPDPDLLT</sequence>
<dbReference type="SUPFAM" id="SSF51695">
    <property type="entry name" value="PLC-like phosphodiesterases"/>
    <property type="match status" value="1"/>
</dbReference>
<protein>
    <recommendedName>
        <fullName evidence="4">Phosphatidylinositol-specific phospholipase C X domain-containing protein</fullName>
    </recommendedName>
</protein>
<dbReference type="InterPro" id="IPR017946">
    <property type="entry name" value="PLC-like_Pdiesterase_TIM-brl"/>
</dbReference>
<gene>
    <name evidence="2" type="ORF">TCAL_14850</name>
</gene>
<feature type="chain" id="PRO_5021946638" description="Phosphatidylinositol-specific phospholipase C X domain-containing protein" evidence="1">
    <location>
        <begin position="25"/>
        <end position="325"/>
    </location>
</feature>
<dbReference type="OMA" id="MARNIEE"/>
<keyword evidence="3" id="KW-1185">Reference proteome</keyword>
<evidence type="ECO:0008006" key="4">
    <source>
        <dbReference type="Google" id="ProtNLM"/>
    </source>
</evidence>
<dbReference type="InterPro" id="IPR051057">
    <property type="entry name" value="PI-PLC_domain"/>
</dbReference>
<evidence type="ECO:0000313" key="3">
    <source>
        <dbReference type="Proteomes" id="UP000318571"/>
    </source>
</evidence>
<dbReference type="AlphaFoldDB" id="A0A553P2Q7"/>